<keyword evidence="2 4" id="KW-0863">Zinc-finger</keyword>
<dbReference type="KEGG" id="adu:110276883"/>
<name>A0A6P5MX07_ARADU</name>
<organism evidence="7 8">
    <name type="scientific">Arachis duranensis</name>
    <name type="common">Wild peanut</name>
    <dbReference type="NCBI Taxonomy" id="130453"/>
    <lineage>
        <taxon>Eukaryota</taxon>
        <taxon>Viridiplantae</taxon>
        <taxon>Streptophyta</taxon>
        <taxon>Embryophyta</taxon>
        <taxon>Tracheophyta</taxon>
        <taxon>Spermatophyta</taxon>
        <taxon>Magnoliopsida</taxon>
        <taxon>eudicotyledons</taxon>
        <taxon>Gunneridae</taxon>
        <taxon>Pentapetalae</taxon>
        <taxon>rosids</taxon>
        <taxon>fabids</taxon>
        <taxon>Fabales</taxon>
        <taxon>Fabaceae</taxon>
        <taxon>Papilionoideae</taxon>
        <taxon>50 kb inversion clade</taxon>
        <taxon>dalbergioids sensu lato</taxon>
        <taxon>Dalbergieae</taxon>
        <taxon>Pterocarpus clade</taxon>
        <taxon>Arachis</taxon>
    </lineage>
</organism>
<evidence type="ECO:0000259" key="6">
    <source>
        <dbReference type="PROSITE" id="PS50966"/>
    </source>
</evidence>
<dbReference type="GO" id="GO:0008270">
    <property type="term" value="F:zinc ion binding"/>
    <property type="evidence" value="ECO:0007669"/>
    <property type="project" value="UniProtKB-KW"/>
</dbReference>
<dbReference type="AlphaFoldDB" id="A0A6P5MX07"/>
<keyword evidence="3" id="KW-0862">Zinc</keyword>
<gene>
    <name evidence="8" type="primary">LOC110276883</name>
</gene>
<feature type="domain" description="SWIM-type" evidence="6">
    <location>
        <begin position="338"/>
        <end position="376"/>
    </location>
</feature>
<dbReference type="Proteomes" id="UP000515211">
    <property type="component" value="Chromosome 10"/>
</dbReference>
<sequence>MDRSKRAKVVDGDMNAAIVYLEGKAAADPMSMARYNLTEEGMLGNMFWADGPSRVDFQHFGDVVAFDSTYKKNKYNRPLVIFLGSNNHKQTTIFGFGLVLDETISSYKWMLENLLEVMCGKLPSVVVTDGDESMIAAVREVLPRATHRLCAWHLQKNVTSNSNEQMFRDVFAKWLYADMEVEEFECEWAQVAEQYGLLNKYWALQLYEKRKMWANAYLRRKFCAGFHTMSRCEGINSHLKKFLSSRHTILELVQNLELLVREYQNNELVAQFSSIYGVPVMTTRLDPIEQFAASVYTKVIFMQVKKEIESISIINFVSKRRVSTTMVYTIEEYGFPGQNVVALYDPKRGRLVCRCGFWEKEGFPCRHMFFVMKHEHIKRIPESLILRRWRKDVKTVNEYTEKTGLEDERGFLLRHGALHAASQWMLFVGSKNDDLYKKCMSGIRQICYDLEARSGNDTMDRSSNAAGAVRDPTVVSLHFDMHADQGKRLEEEDHCRSEQDGGANDTWDHVIGTAQSQTRNMRGVGNTVDWNIEVIDLWLGNLPFDCSSCSDFSIHRTCFVADIVFGNFLIFYFMALFFVVGVGNIAVVTRSLLKLMPGIEQLHPS</sequence>
<reference evidence="8" key="2">
    <citation type="submission" date="2025-08" db="UniProtKB">
        <authorList>
            <consortium name="RefSeq"/>
        </authorList>
    </citation>
    <scope>IDENTIFICATION</scope>
    <source>
        <tissue evidence="8">Whole plant</tissue>
    </source>
</reference>
<feature type="transmembrane region" description="Helical" evidence="5">
    <location>
        <begin position="563"/>
        <end position="587"/>
    </location>
</feature>
<dbReference type="InterPro" id="IPR007527">
    <property type="entry name" value="Znf_SWIM"/>
</dbReference>
<evidence type="ECO:0000256" key="4">
    <source>
        <dbReference type="PROSITE-ProRule" id="PRU00325"/>
    </source>
</evidence>
<proteinExistence type="predicted"/>
<evidence type="ECO:0000256" key="5">
    <source>
        <dbReference type="SAM" id="Phobius"/>
    </source>
</evidence>
<dbReference type="GeneID" id="110276883"/>
<reference evidence="7" key="1">
    <citation type="journal article" date="2016" name="Nat. Genet.">
        <title>The genome sequences of Arachis duranensis and Arachis ipaensis, the diploid ancestors of cultivated peanut.</title>
        <authorList>
            <person name="Bertioli D.J."/>
            <person name="Cannon S.B."/>
            <person name="Froenicke L."/>
            <person name="Huang G."/>
            <person name="Farmer A.D."/>
            <person name="Cannon E.K."/>
            <person name="Liu X."/>
            <person name="Gao D."/>
            <person name="Clevenger J."/>
            <person name="Dash S."/>
            <person name="Ren L."/>
            <person name="Moretzsohn M.C."/>
            <person name="Shirasawa K."/>
            <person name="Huang W."/>
            <person name="Vidigal B."/>
            <person name="Abernathy B."/>
            <person name="Chu Y."/>
            <person name="Niederhuth C.E."/>
            <person name="Umale P."/>
            <person name="Araujo A.C."/>
            <person name="Kozik A."/>
            <person name="Kim K.D."/>
            <person name="Burow M.D."/>
            <person name="Varshney R.K."/>
            <person name="Wang X."/>
            <person name="Zhang X."/>
            <person name="Barkley N."/>
            <person name="Guimaraes P.M."/>
            <person name="Isobe S."/>
            <person name="Guo B."/>
            <person name="Liao B."/>
            <person name="Stalker H.T."/>
            <person name="Schmitz R.J."/>
            <person name="Scheffler B.E."/>
            <person name="Leal-Bertioli S.C."/>
            <person name="Xun X."/>
            <person name="Jackson S.A."/>
            <person name="Michelmore R."/>
            <person name="Ozias-Akins P."/>
        </authorList>
    </citation>
    <scope>NUCLEOTIDE SEQUENCE [LARGE SCALE GENOMIC DNA]</scope>
    <source>
        <strain evidence="7">cv. V14167</strain>
    </source>
</reference>
<dbReference type="PANTHER" id="PTHR47718">
    <property type="entry name" value="OS01G0519700 PROTEIN"/>
    <property type="match status" value="1"/>
</dbReference>
<dbReference type="PANTHER" id="PTHR47718:SF15">
    <property type="entry name" value="PROTEIN FAR1-RELATED SEQUENCE 5-LIKE"/>
    <property type="match status" value="1"/>
</dbReference>
<dbReference type="Pfam" id="PF10551">
    <property type="entry name" value="MULE"/>
    <property type="match status" value="1"/>
</dbReference>
<protein>
    <submittedName>
        <fullName evidence="8">Protein FAR-RED IMPAIRED RESPONSE 1-like</fullName>
    </submittedName>
</protein>
<dbReference type="InterPro" id="IPR018289">
    <property type="entry name" value="MULE_transposase_dom"/>
</dbReference>
<evidence type="ECO:0000313" key="8">
    <source>
        <dbReference type="RefSeq" id="XP_020989637.1"/>
    </source>
</evidence>
<evidence type="ECO:0000256" key="1">
    <source>
        <dbReference type="ARBA" id="ARBA00022723"/>
    </source>
</evidence>
<dbReference type="RefSeq" id="XP_020989637.1">
    <property type="nucleotide sequence ID" value="XM_021133978.1"/>
</dbReference>
<dbReference type="InterPro" id="IPR006564">
    <property type="entry name" value="Znf_PMZ"/>
</dbReference>
<dbReference type="PROSITE" id="PS50966">
    <property type="entry name" value="ZF_SWIM"/>
    <property type="match status" value="1"/>
</dbReference>
<evidence type="ECO:0000313" key="7">
    <source>
        <dbReference type="Proteomes" id="UP000515211"/>
    </source>
</evidence>
<evidence type="ECO:0000256" key="3">
    <source>
        <dbReference type="ARBA" id="ARBA00022833"/>
    </source>
</evidence>
<keyword evidence="1" id="KW-0479">Metal-binding</keyword>
<keyword evidence="5" id="KW-0472">Membrane</keyword>
<keyword evidence="7" id="KW-1185">Reference proteome</keyword>
<accession>A0A6P5MX07</accession>
<keyword evidence="5" id="KW-0812">Transmembrane</keyword>
<keyword evidence="5" id="KW-1133">Transmembrane helix</keyword>
<dbReference type="SMART" id="SM00575">
    <property type="entry name" value="ZnF_PMZ"/>
    <property type="match status" value="1"/>
</dbReference>
<evidence type="ECO:0000256" key="2">
    <source>
        <dbReference type="ARBA" id="ARBA00022771"/>
    </source>
</evidence>